<dbReference type="STRING" id="65357.A0A024GIZ8"/>
<dbReference type="Proteomes" id="UP000053237">
    <property type="component" value="Unassembled WGS sequence"/>
</dbReference>
<accession>A0A024GIZ8</accession>
<dbReference type="OrthoDB" id="426718at2759"/>
<feature type="signal peptide" evidence="1">
    <location>
        <begin position="1"/>
        <end position="22"/>
    </location>
</feature>
<protein>
    <recommendedName>
        <fullName evidence="2">Fungal lipase-type domain-containing protein</fullName>
    </recommendedName>
</protein>
<dbReference type="AlphaFoldDB" id="A0A024GIZ8"/>
<dbReference type="Gene3D" id="3.40.50.1820">
    <property type="entry name" value="alpha/beta hydrolase"/>
    <property type="match status" value="1"/>
</dbReference>
<gene>
    <name evidence="3" type="ORF">BN9_076950</name>
</gene>
<keyword evidence="1" id="KW-0732">Signal</keyword>
<dbReference type="PANTHER" id="PTHR45856">
    <property type="entry name" value="ALPHA/BETA-HYDROLASES SUPERFAMILY PROTEIN"/>
    <property type="match status" value="1"/>
</dbReference>
<dbReference type="InterPro" id="IPR051218">
    <property type="entry name" value="Sec_MonoDiacylglyc_Lipase"/>
</dbReference>
<dbReference type="InParanoid" id="A0A024GIZ8"/>
<name>A0A024GIZ8_9STRA</name>
<evidence type="ECO:0000313" key="3">
    <source>
        <dbReference type="EMBL" id="CCI46740.1"/>
    </source>
</evidence>
<sequence length="315" mass="35746">MFSHFAFFVSHALLLISLQAHCFEISTVNNEDSPSVWYSFGDESAAKSNWRQTTTDRYNESLAFYLARITSASYCSASTILQWNCLPCFLVAPLQSRKVVVDPKNDFQGIVGYSSHHDAIIISYRGSIDIQNWIDDFTFVQKKEYKNLPNVLVHEVFYRLYQEVAKQVVASVQDIRKEHKEAIILVTGHSMGGAVALICAFELSVLRALNVQAVYTFGQPRVGNFAFAELMQKNVPNLYRVTHNHDIVPHLPPTYLNFRHSAVEVFYDRYFQSHRVCSPIDGEDKTCSNACFPLGCNSIVDHLTYLNVTLGHVLC</sequence>
<dbReference type="EMBL" id="CAIX01000139">
    <property type="protein sequence ID" value="CCI46740.1"/>
    <property type="molecule type" value="Genomic_DNA"/>
</dbReference>
<dbReference type="PANTHER" id="PTHR45856:SF11">
    <property type="entry name" value="FUNGAL LIPASE-LIKE DOMAIN-CONTAINING PROTEIN"/>
    <property type="match status" value="1"/>
</dbReference>
<dbReference type="CDD" id="cd00519">
    <property type="entry name" value="Lipase_3"/>
    <property type="match status" value="1"/>
</dbReference>
<comment type="caution">
    <text evidence="3">The sequence shown here is derived from an EMBL/GenBank/DDBJ whole genome shotgun (WGS) entry which is preliminary data.</text>
</comment>
<organism evidence="3 4">
    <name type="scientific">Albugo candida</name>
    <dbReference type="NCBI Taxonomy" id="65357"/>
    <lineage>
        <taxon>Eukaryota</taxon>
        <taxon>Sar</taxon>
        <taxon>Stramenopiles</taxon>
        <taxon>Oomycota</taxon>
        <taxon>Peronosporomycetes</taxon>
        <taxon>Albuginales</taxon>
        <taxon>Albuginaceae</taxon>
        <taxon>Albugo</taxon>
    </lineage>
</organism>
<feature type="chain" id="PRO_5001532512" description="Fungal lipase-type domain-containing protein" evidence="1">
    <location>
        <begin position="23"/>
        <end position="315"/>
    </location>
</feature>
<dbReference type="SUPFAM" id="SSF53474">
    <property type="entry name" value="alpha/beta-Hydrolases"/>
    <property type="match status" value="1"/>
</dbReference>
<dbReference type="GO" id="GO:0006629">
    <property type="term" value="P:lipid metabolic process"/>
    <property type="evidence" value="ECO:0007669"/>
    <property type="project" value="InterPro"/>
</dbReference>
<proteinExistence type="predicted"/>
<dbReference type="Pfam" id="PF01764">
    <property type="entry name" value="Lipase_3"/>
    <property type="match status" value="1"/>
</dbReference>
<reference evidence="3 4" key="1">
    <citation type="submission" date="2012-05" db="EMBL/GenBank/DDBJ databases">
        <title>Recombination and specialization in a pathogen metapopulation.</title>
        <authorList>
            <person name="Gardiner A."/>
            <person name="Kemen E."/>
            <person name="Schultz-Larsen T."/>
            <person name="MacLean D."/>
            <person name="Van Oosterhout C."/>
            <person name="Jones J.D.G."/>
        </authorList>
    </citation>
    <scope>NUCLEOTIDE SEQUENCE [LARGE SCALE GENOMIC DNA]</scope>
    <source>
        <strain evidence="3 4">Ac Nc2</strain>
    </source>
</reference>
<evidence type="ECO:0000256" key="1">
    <source>
        <dbReference type="SAM" id="SignalP"/>
    </source>
</evidence>
<dbReference type="InterPro" id="IPR029058">
    <property type="entry name" value="AB_hydrolase_fold"/>
</dbReference>
<keyword evidence="4" id="KW-1185">Reference proteome</keyword>
<dbReference type="InterPro" id="IPR002921">
    <property type="entry name" value="Fungal_lipase-type"/>
</dbReference>
<evidence type="ECO:0000259" key="2">
    <source>
        <dbReference type="Pfam" id="PF01764"/>
    </source>
</evidence>
<feature type="domain" description="Fungal lipase-type" evidence="2">
    <location>
        <begin position="122"/>
        <end position="254"/>
    </location>
</feature>
<evidence type="ECO:0000313" key="4">
    <source>
        <dbReference type="Proteomes" id="UP000053237"/>
    </source>
</evidence>